<dbReference type="AlphaFoldDB" id="A0A8F9XL01"/>
<keyword evidence="1" id="KW-0677">Repeat</keyword>
<dbReference type="InterPro" id="IPR011990">
    <property type="entry name" value="TPR-like_helical_dom_sf"/>
</dbReference>
<evidence type="ECO:0000313" key="4">
    <source>
        <dbReference type="EMBL" id="QYM78564.1"/>
    </source>
</evidence>
<dbReference type="KEGG" id="ole:K0B96_14865"/>
<feature type="transmembrane region" description="Helical" evidence="3">
    <location>
        <begin position="158"/>
        <end position="176"/>
    </location>
</feature>
<feature type="transmembrane region" description="Helical" evidence="3">
    <location>
        <begin position="378"/>
        <end position="397"/>
    </location>
</feature>
<dbReference type="RefSeq" id="WP_220161668.1">
    <property type="nucleotide sequence ID" value="NZ_CP080507.1"/>
</dbReference>
<dbReference type="SUPFAM" id="SSF48439">
    <property type="entry name" value="Protein prenylyltransferase"/>
    <property type="match status" value="1"/>
</dbReference>
<evidence type="ECO:0000313" key="5">
    <source>
        <dbReference type="Proteomes" id="UP000825051"/>
    </source>
</evidence>
<organism evidence="4 5">
    <name type="scientific">Horticoccus luteus</name>
    <dbReference type="NCBI Taxonomy" id="2862869"/>
    <lineage>
        <taxon>Bacteria</taxon>
        <taxon>Pseudomonadati</taxon>
        <taxon>Verrucomicrobiota</taxon>
        <taxon>Opitutia</taxon>
        <taxon>Opitutales</taxon>
        <taxon>Opitutaceae</taxon>
        <taxon>Horticoccus</taxon>
    </lineage>
</organism>
<dbReference type="SMART" id="SM00028">
    <property type="entry name" value="TPR"/>
    <property type="match status" value="6"/>
</dbReference>
<dbReference type="PANTHER" id="PTHR44227">
    <property type="match status" value="1"/>
</dbReference>
<reference evidence="4" key="1">
    <citation type="submission" date="2021-08" db="EMBL/GenBank/DDBJ databases">
        <title>Genome of a novel bacterium of the phylum Verrucomicrobia, Oleiharenicola sp. KSB-15.</title>
        <authorList>
            <person name="Chung J.-H."/>
            <person name="Ahn J.-H."/>
            <person name="Yoon Y."/>
            <person name="Kim D.-Y."/>
            <person name="An S.-H."/>
            <person name="Park I."/>
            <person name="Yeon J."/>
        </authorList>
    </citation>
    <scope>NUCLEOTIDE SEQUENCE</scope>
    <source>
        <strain evidence="4">KSB-15</strain>
    </source>
</reference>
<dbReference type="Gene3D" id="1.25.40.10">
    <property type="entry name" value="Tetratricopeptide repeat domain"/>
    <property type="match status" value="3"/>
</dbReference>
<keyword evidence="3" id="KW-0812">Transmembrane</keyword>
<keyword evidence="5" id="KW-1185">Reference proteome</keyword>
<keyword evidence="3" id="KW-1133">Transmembrane helix</keyword>
<feature type="transmembrane region" description="Helical" evidence="3">
    <location>
        <begin position="98"/>
        <end position="116"/>
    </location>
</feature>
<keyword evidence="3" id="KW-0472">Membrane</keyword>
<evidence type="ECO:0000256" key="3">
    <source>
        <dbReference type="SAM" id="Phobius"/>
    </source>
</evidence>
<proteinExistence type="predicted"/>
<dbReference type="PANTHER" id="PTHR44227:SF3">
    <property type="entry name" value="PROTEIN O-MANNOSYL-TRANSFERASE TMTC4"/>
    <property type="match status" value="1"/>
</dbReference>
<dbReference type="EMBL" id="CP080507">
    <property type="protein sequence ID" value="QYM78564.1"/>
    <property type="molecule type" value="Genomic_DNA"/>
</dbReference>
<feature type="transmembrane region" description="Helical" evidence="3">
    <location>
        <begin position="354"/>
        <end position="371"/>
    </location>
</feature>
<dbReference type="SUPFAM" id="SSF48452">
    <property type="entry name" value="TPR-like"/>
    <property type="match status" value="1"/>
</dbReference>
<dbReference type="InterPro" id="IPR052346">
    <property type="entry name" value="O-mannosyl-transferase_TMTC"/>
</dbReference>
<gene>
    <name evidence="4" type="ORF">K0B96_14865</name>
</gene>
<keyword evidence="2" id="KW-0802">TPR repeat</keyword>
<feature type="transmembrane region" description="Helical" evidence="3">
    <location>
        <begin position="228"/>
        <end position="246"/>
    </location>
</feature>
<feature type="transmembrane region" description="Helical" evidence="3">
    <location>
        <begin position="128"/>
        <end position="146"/>
    </location>
</feature>
<accession>A0A8F9XL01</accession>
<feature type="transmembrane region" description="Helical" evidence="3">
    <location>
        <begin position="327"/>
        <end position="348"/>
    </location>
</feature>
<name>A0A8F9XL01_9BACT</name>
<evidence type="ECO:0000256" key="2">
    <source>
        <dbReference type="ARBA" id="ARBA00022803"/>
    </source>
</evidence>
<dbReference type="Proteomes" id="UP000825051">
    <property type="component" value="Chromosome"/>
</dbReference>
<sequence length="679" mass="73333">MPARTLHRLPLIAALAVIVLAGLVAYRGSFAAPFVFDDLSAVRDNRSIRQLWPLSEPLALAPRTGGSGADGRPLVNLSLALNYAWSGLDVRGYRVTNLIAHILAALALFALVRRTLTLPKVGLPPADVTLAAAASALLWVVHPLQSESVLIVQNRSEILTALCYFLTLLFVARAALAPRGTRWSTLAIVTCLAGMACKETMVSAPLAALLYDRTFLAGSFRAAWRQRGRLYLALAATWGLLAVLVLQQDGRSGTAGFGLGVTAWNYLCTQCAAIVIYLKLVVWPSPLVLDYGLPIVRDWTAVWPQAALLVLLGAAAIWALRRCPRAGFLGFVFFATLAPSSSVIPIVTQTMAEHRMYLPLAPLLVLLVLGLRRLSRFWWAPVAAAVLGLTVLTAQRIPAYRSELALWTDTVAHAPENARAHNNLGNMLAASPADLPAAIAEFRRALQLQPDHLEALNNLGNALVLSGPAGVPEAIACYEHALRLDPNYASAHSNLGEALAKVPGRLDEAIAHLERAVALKPQFPEAQFNLALALAQRPGSALAAIAQFDLAIIQQPELAEAHYYRANLLLAQPGRVTDAIAGYEAALRLNPRYPEAHHNLGTALARTPGRLDDAIAHLRTAIELKPDYFSAFLNLGLIYAELPGHETLARTHLERALALRPDSTRTRAALGRLNAHRRP</sequence>
<feature type="transmembrane region" description="Helical" evidence="3">
    <location>
        <begin position="302"/>
        <end position="320"/>
    </location>
</feature>
<evidence type="ECO:0000256" key="1">
    <source>
        <dbReference type="ARBA" id="ARBA00022737"/>
    </source>
</evidence>
<dbReference type="InterPro" id="IPR019734">
    <property type="entry name" value="TPR_rpt"/>
</dbReference>
<dbReference type="Pfam" id="PF13414">
    <property type="entry name" value="TPR_11"/>
    <property type="match status" value="4"/>
</dbReference>
<protein>
    <submittedName>
        <fullName evidence="4">Tetratricopeptide repeat protein</fullName>
    </submittedName>
</protein>